<evidence type="ECO:0000256" key="1">
    <source>
        <dbReference type="SAM" id="MobiDB-lite"/>
    </source>
</evidence>
<keyword evidence="3" id="KW-1185">Reference proteome</keyword>
<accession>A0AAV7QX99</accession>
<protein>
    <submittedName>
        <fullName evidence="2">Uncharacterized protein</fullName>
    </submittedName>
</protein>
<reference evidence="2" key="1">
    <citation type="journal article" date="2022" name="bioRxiv">
        <title>Sequencing and chromosome-scale assembly of the giantPleurodeles waltlgenome.</title>
        <authorList>
            <person name="Brown T."/>
            <person name="Elewa A."/>
            <person name="Iarovenko S."/>
            <person name="Subramanian E."/>
            <person name="Araus A.J."/>
            <person name="Petzold A."/>
            <person name="Susuki M."/>
            <person name="Suzuki K.-i.T."/>
            <person name="Hayashi T."/>
            <person name="Toyoda A."/>
            <person name="Oliveira C."/>
            <person name="Osipova E."/>
            <person name="Leigh N.D."/>
            <person name="Simon A."/>
            <person name="Yun M.H."/>
        </authorList>
    </citation>
    <scope>NUCLEOTIDE SEQUENCE</scope>
    <source>
        <strain evidence="2">20211129_DDA</strain>
        <tissue evidence="2">Liver</tissue>
    </source>
</reference>
<comment type="caution">
    <text evidence="2">The sequence shown here is derived from an EMBL/GenBank/DDBJ whole genome shotgun (WGS) entry which is preliminary data.</text>
</comment>
<organism evidence="2 3">
    <name type="scientific">Pleurodeles waltl</name>
    <name type="common">Iberian ribbed newt</name>
    <dbReference type="NCBI Taxonomy" id="8319"/>
    <lineage>
        <taxon>Eukaryota</taxon>
        <taxon>Metazoa</taxon>
        <taxon>Chordata</taxon>
        <taxon>Craniata</taxon>
        <taxon>Vertebrata</taxon>
        <taxon>Euteleostomi</taxon>
        <taxon>Amphibia</taxon>
        <taxon>Batrachia</taxon>
        <taxon>Caudata</taxon>
        <taxon>Salamandroidea</taxon>
        <taxon>Salamandridae</taxon>
        <taxon>Pleurodelinae</taxon>
        <taxon>Pleurodeles</taxon>
    </lineage>
</organism>
<dbReference type="AlphaFoldDB" id="A0AAV7QX99"/>
<dbReference type="EMBL" id="JANPWB010000010">
    <property type="protein sequence ID" value="KAJ1144600.1"/>
    <property type="molecule type" value="Genomic_DNA"/>
</dbReference>
<evidence type="ECO:0000313" key="2">
    <source>
        <dbReference type="EMBL" id="KAJ1144600.1"/>
    </source>
</evidence>
<gene>
    <name evidence="2" type="ORF">NDU88_010898</name>
</gene>
<feature type="region of interest" description="Disordered" evidence="1">
    <location>
        <begin position="110"/>
        <end position="132"/>
    </location>
</feature>
<name>A0AAV7QX99_PLEWA</name>
<dbReference type="Proteomes" id="UP001066276">
    <property type="component" value="Chromosome 6"/>
</dbReference>
<evidence type="ECO:0000313" key="3">
    <source>
        <dbReference type="Proteomes" id="UP001066276"/>
    </source>
</evidence>
<sequence>MCCAHRSRCRQWLCDCIGETGAVVLSGAVRCAVSLGHGAGIGIVVAEALSSVAQVGSEPREWVPCGVHGLRCRQAHLLTTLESMVLASVDRGCSVALDCASCSSQVVSTGHGAGSGVGVSRSGGVEDAQDAV</sequence>
<proteinExistence type="predicted"/>